<comment type="caution">
    <text evidence="1">The sequence shown here is derived from an EMBL/GenBank/DDBJ whole genome shotgun (WGS) entry which is preliminary data.</text>
</comment>
<evidence type="ECO:0000313" key="1">
    <source>
        <dbReference type="EMBL" id="MBC2140722.1"/>
    </source>
</evidence>
<dbReference type="EMBL" id="JAARXV010000001">
    <property type="protein sequence ID" value="MBC2140722.1"/>
    <property type="molecule type" value="Genomic_DNA"/>
</dbReference>
<organism evidence="1 2">
    <name type="scientific">Listeria innocua</name>
    <dbReference type="NCBI Taxonomy" id="1642"/>
    <lineage>
        <taxon>Bacteria</taxon>
        <taxon>Bacillati</taxon>
        <taxon>Bacillota</taxon>
        <taxon>Bacilli</taxon>
        <taxon>Bacillales</taxon>
        <taxon>Listeriaceae</taxon>
        <taxon>Listeria</taxon>
    </lineage>
</organism>
<dbReference type="Proteomes" id="UP000552309">
    <property type="component" value="Unassembled WGS sequence"/>
</dbReference>
<evidence type="ECO:0000313" key="2">
    <source>
        <dbReference type="Proteomes" id="UP000552309"/>
    </source>
</evidence>
<reference evidence="1 2" key="1">
    <citation type="submission" date="2020-03" db="EMBL/GenBank/DDBJ databases">
        <title>Soil Listeria distribution.</title>
        <authorList>
            <person name="Liao J."/>
            <person name="Wiedmann M."/>
        </authorList>
    </citation>
    <scope>NUCLEOTIDE SEQUENCE [LARGE SCALE GENOMIC DNA]</scope>
    <source>
        <strain evidence="1 2">FSL L7-0297</strain>
    </source>
</reference>
<dbReference type="RefSeq" id="WP_185330180.1">
    <property type="nucleotide sequence ID" value="NZ_JAARPP010000001.1"/>
</dbReference>
<protein>
    <submittedName>
        <fullName evidence="1">Uncharacterized protein</fullName>
    </submittedName>
</protein>
<accession>A0AB73H7B9</accession>
<proteinExistence type="predicted"/>
<sequence>MDFSHIVDIKETNCLKTAKNYLKLGYLLINVCSRTLDSSDEDNIYTDIFYIFGLTEEQYEVL</sequence>
<name>A0AB73H7B9_LISIO</name>
<gene>
    <name evidence="1" type="ORF">HCA89_00245</name>
</gene>
<dbReference type="AlphaFoldDB" id="A0AB73H7B9"/>